<keyword evidence="2" id="KW-0479">Metal-binding</keyword>
<organism evidence="8">
    <name type="scientific">Juglans sigillata</name>
    <dbReference type="NCBI Taxonomy" id="224355"/>
    <lineage>
        <taxon>Eukaryota</taxon>
        <taxon>Viridiplantae</taxon>
        <taxon>Streptophyta</taxon>
        <taxon>Embryophyta</taxon>
        <taxon>Tracheophyta</taxon>
        <taxon>Spermatophyta</taxon>
        <taxon>Magnoliopsida</taxon>
        <taxon>eudicotyledons</taxon>
        <taxon>Gunneridae</taxon>
        <taxon>Pentapetalae</taxon>
        <taxon>rosids</taxon>
        <taxon>fabids</taxon>
        <taxon>Fagales</taxon>
        <taxon>Juglandaceae</taxon>
        <taxon>Juglans</taxon>
    </lineage>
</organism>
<dbReference type="SUPFAM" id="SSF48239">
    <property type="entry name" value="Terpenoid cyclases/Protein prenyltransferases"/>
    <property type="match status" value="1"/>
</dbReference>
<keyword evidence="3" id="KW-0460">Magnesium</keyword>
<dbReference type="EMBL" id="MW592951">
    <property type="protein sequence ID" value="QWQ79584.1"/>
    <property type="molecule type" value="mRNA"/>
</dbReference>
<feature type="domain" description="Terpene synthase metal-binding" evidence="7">
    <location>
        <begin position="275"/>
        <end position="504"/>
    </location>
</feature>
<dbReference type="Pfam" id="PF01397">
    <property type="entry name" value="Terpene_synth"/>
    <property type="match status" value="1"/>
</dbReference>
<dbReference type="GO" id="GO:0000287">
    <property type="term" value="F:magnesium ion binding"/>
    <property type="evidence" value="ECO:0007669"/>
    <property type="project" value="InterPro"/>
</dbReference>
<evidence type="ECO:0000256" key="4">
    <source>
        <dbReference type="ARBA" id="ARBA00023239"/>
    </source>
</evidence>
<evidence type="ECO:0000313" key="8">
    <source>
        <dbReference type="EMBL" id="QWQ79584.1"/>
    </source>
</evidence>
<dbReference type="SFLD" id="SFLDG01019">
    <property type="entry name" value="Terpene_Cyclase_Like_1_C_Termi"/>
    <property type="match status" value="1"/>
</dbReference>
<protein>
    <submittedName>
        <fullName evidence="8">TPS26</fullName>
    </submittedName>
</protein>
<evidence type="ECO:0000256" key="1">
    <source>
        <dbReference type="ARBA" id="ARBA00001946"/>
    </source>
</evidence>
<dbReference type="Pfam" id="PF03936">
    <property type="entry name" value="Terpene_synth_C"/>
    <property type="match status" value="1"/>
</dbReference>
<dbReference type="GO" id="GO:0016114">
    <property type="term" value="P:terpenoid biosynthetic process"/>
    <property type="evidence" value="ECO:0007669"/>
    <property type="project" value="InterPro"/>
</dbReference>
<name>A0A8K1B0M1_9ROSI</name>
<accession>A0A8K1B0M1</accession>
<dbReference type="GO" id="GO:0010333">
    <property type="term" value="F:terpene synthase activity"/>
    <property type="evidence" value="ECO:0007669"/>
    <property type="project" value="InterPro"/>
</dbReference>
<dbReference type="Gene3D" id="1.50.10.130">
    <property type="entry name" value="Terpene synthase, N-terminal domain"/>
    <property type="match status" value="1"/>
</dbReference>
<sequence>MALSISNTKPFSLTSLSSSNRQYWSIAQDPALASSFLQNADNYRNKDDNTSCFGVQHANKYLEVCRNLLRNVVAEEEEDAFEGLSMIDTVQRLNIDYHFQEEIEAILRRQYVRYITHGEFGHHDELHVVALRFRLLRQQGYYVAPDVFNKFKDEEGKFNKELSEDIEGLMALYEASQLNIEGEDVLDEAGNICEQLLNAWEKDRDNINHARVVGNTLGHPHHKSLASFMAKEFFDNSQGSSGWLNDFLQLAKMDFNMTQSMHQMEIAQISKWWGDLGLAKELKFARNQPLKWYICSMVCLVDPDLSEERVELTKPISLIYIIDDIFDVHGTLEELTLFTEAINKWDFGALDQLPEYMKICFKALYDITEEISQKIYQKHGSNPLDSLRKTWASLCNAFLVEAQWFALGQSPKSKDYLENAIVSSGVHVVLVHTFFLLGQRITEETEDLVENMPGIISSPATILRLWDDLGSAMDESQDGRDGSYIEYYMKEHQDCSIKEAREKLPGPSARALVLSGGSMQSKDPEQGFIGLLNLLINLWTHLKRGRLYNTLSIRAMRATLFLTFLASHFSSGSSLASRVSGPMANGFTHGLGLESHSVRGEKKQRAQNGWDPSDESQDGRDGSYIEYYMKEHQDFSIKEAREKVVNMISDAWKRLNKECLSPNPFPATFTKASLNIARMVPLLCIIMMKIMAFKPGGACEVGAL</sequence>
<evidence type="ECO:0000259" key="6">
    <source>
        <dbReference type="Pfam" id="PF01397"/>
    </source>
</evidence>
<dbReference type="Gene3D" id="1.10.600.10">
    <property type="entry name" value="Farnesyl Diphosphate Synthase"/>
    <property type="match status" value="2"/>
</dbReference>
<dbReference type="InterPro" id="IPR001906">
    <property type="entry name" value="Terpene_synth_N"/>
</dbReference>
<dbReference type="PANTHER" id="PTHR31225:SF0">
    <property type="entry name" value="S-(+)-LINALOOL SYNTHASE, CHLOROPLASTIC"/>
    <property type="match status" value="1"/>
</dbReference>
<dbReference type="InterPro" id="IPR050148">
    <property type="entry name" value="Terpene_synthase-like"/>
</dbReference>
<feature type="region of interest" description="Disordered" evidence="5">
    <location>
        <begin position="594"/>
        <end position="619"/>
    </location>
</feature>
<evidence type="ECO:0000256" key="5">
    <source>
        <dbReference type="SAM" id="MobiDB-lite"/>
    </source>
</evidence>
<evidence type="ECO:0000256" key="2">
    <source>
        <dbReference type="ARBA" id="ARBA00022723"/>
    </source>
</evidence>
<dbReference type="InterPro" id="IPR005630">
    <property type="entry name" value="Terpene_synthase_metal-bd"/>
</dbReference>
<feature type="domain" description="Terpene synthase N-terminal" evidence="6">
    <location>
        <begin position="36"/>
        <end position="206"/>
    </location>
</feature>
<dbReference type="InterPro" id="IPR034741">
    <property type="entry name" value="Terpene_cyclase-like_1_C"/>
</dbReference>
<dbReference type="InterPro" id="IPR008930">
    <property type="entry name" value="Terpenoid_cyclase/PrenylTrfase"/>
</dbReference>
<evidence type="ECO:0000259" key="7">
    <source>
        <dbReference type="Pfam" id="PF03936"/>
    </source>
</evidence>
<dbReference type="SUPFAM" id="SSF48576">
    <property type="entry name" value="Terpenoid synthases"/>
    <property type="match status" value="2"/>
</dbReference>
<dbReference type="PANTHER" id="PTHR31225">
    <property type="entry name" value="OS04G0344100 PROTEIN-RELATED"/>
    <property type="match status" value="1"/>
</dbReference>
<comment type="cofactor">
    <cofactor evidence="1">
        <name>Mg(2+)</name>
        <dbReference type="ChEBI" id="CHEBI:18420"/>
    </cofactor>
</comment>
<reference evidence="8" key="1">
    <citation type="submission" date="2021-02" db="EMBL/GenBank/DDBJ databases">
        <authorList>
            <person name="Yin Q.X."/>
            <person name="Jiang S.L."/>
            <person name="Li D.X."/>
            <person name="Yang R."/>
            <person name="Huang H.L."/>
            <person name="Tang Q."/>
            <person name="Wang Y."/>
            <person name="Chen Z."/>
        </authorList>
    </citation>
    <scope>NUCLEOTIDE SEQUENCE</scope>
</reference>
<proteinExistence type="evidence at transcript level"/>
<dbReference type="SFLD" id="SFLDS00005">
    <property type="entry name" value="Isoprenoid_Synthase_Type_I"/>
    <property type="match status" value="1"/>
</dbReference>
<dbReference type="InterPro" id="IPR008949">
    <property type="entry name" value="Isoprenoid_synthase_dom_sf"/>
</dbReference>
<dbReference type="AlphaFoldDB" id="A0A8K1B0M1"/>
<keyword evidence="4" id="KW-0456">Lyase</keyword>
<dbReference type="InterPro" id="IPR036965">
    <property type="entry name" value="Terpene_synth_N_sf"/>
</dbReference>
<evidence type="ECO:0000256" key="3">
    <source>
        <dbReference type="ARBA" id="ARBA00022842"/>
    </source>
</evidence>